<keyword evidence="4" id="KW-1185">Reference proteome</keyword>
<dbReference type="Pfam" id="PF00855">
    <property type="entry name" value="PWWP"/>
    <property type="match status" value="1"/>
</dbReference>
<dbReference type="Proteomes" id="UP000265080">
    <property type="component" value="Chromosome 23"/>
</dbReference>
<dbReference type="InterPro" id="IPR000313">
    <property type="entry name" value="PWWP_dom"/>
</dbReference>
<dbReference type="CDD" id="cd05834">
    <property type="entry name" value="PWWP_HRP"/>
    <property type="match status" value="1"/>
</dbReference>
<feature type="compositionally biased region" description="Low complexity" evidence="1">
    <location>
        <begin position="154"/>
        <end position="163"/>
    </location>
</feature>
<dbReference type="Ensembl" id="ENSAPET00000026479.1">
    <property type="protein sequence ID" value="ENSAPEP00000025800.1"/>
    <property type="gene ID" value="ENSAPEG00000018333.1"/>
</dbReference>
<evidence type="ECO:0000313" key="3">
    <source>
        <dbReference type="Ensembl" id="ENSAPEP00000025800.1"/>
    </source>
</evidence>
<protein>
    <recommendedName>
        <fullName evidence="2">PWWP domain-containing protein</fullName>
    </recommendedName>
</protein>
<organism evidence="3 4">
    <name type="scientific">Amphiprion percula</name>
    <name type="common">Orange clownfish</name>
    <name type="synonym">Lutjanus percula</name>
    <dbReference type="NCBI Taxonomy" id="161767"/>
    <lineage>
        <taxon>Eukaryota</taxon>
        <taxon>Metazoa</taxon>
        <taxon>Chordata</taxon>
        <taxon>Craniata</taxon>
        <taxon>Vertebrata</taxon>
        <taxon>Euteleostomi</taxon>
        <taxon>Actinopterygii</taxon>
        <taxon>Neopterygii</taxon>
        <taxon>Teleostei</taxon>
        <taxon>Neoteleostei</taxon>
        <taxon>Acanthomorphata</taxon>
        <taxon>Ovalentaria</taxon>
        <taxon>Pomacentridae</taxon>
        <taxon>Amphiprion</taxon>
    </lineage>
</organism>
<reference evidence="3 4" key="1">
    <citation type="submission" date="2018-03" db="EMBL/GenBank/DDBJ databases">
        <title>Finding Nemo's genes: A chromosome-scale reference assembly of the genome of the orange clownfish Amphiprion percula.</title>
        <authorList>
            <person name="Lehmann R."/>
        </authorList>
    </citation>
    <scope>NUCLEOTIDE SEQUENCE</scope>
</reference>
<reference evidence="3" key="2">
    <citation type="submission" date="2025-08" db="UniProtKB">
        <authorList>
            <consortium name="Ensembl"/>
        </authorList>
    </citation>
    <scope>IDENTIFICATION</scope>
</reference>
<reference evidence="3" key="3">
    <citation type="submission" date="2025-09" db="UniProtKB">
        <authorList>
            <consortium name="Ensembl"/>
        </authorList>
    </citation>
    <scope>IDENTIFICATION</scope>
</reference>
<feature type="region of interest" description="Disordered" evidence="1">
    <location>
        <begin position="85"/>
        <end position="217"/>
    </location>
</feature>
<dbReference type="AlphaFoldDB" id="A0A3P8TJ19"/>
<name>A0A3P8TJ19_AMPPE</name>
<evidence type="ECO:0000313" key="4">
    <source>
        <dbReference type="Proteomes" id="UP000265080"/>
    </source>
</evidence>
<feature type="compositionally biased region" description="Basic and acidic residues" evidence="1">
    <location>
        <begin position="133"/>
        <end position="153"/>
    </location>
</feature>
<dbReference type="PROSITE" id="PS50812">
    <property type="entry name" value="PWWP"/>
    <property type="match status" value="1"/>
</dbReference>
<feature type="compositionally biased region" description="Polar residues" evidence="1">
    <location>
        <begin position="95"/>
        <end position="132"/>
    </location>
</feature>
<accession>A0A3P8TJ19</accession>
<proteinExistence type="predicted"/>
<dbReference type="GeneTree" id="ENSGT01140000282759"/>
<feature type="compositionally biased region" description="Low complexity" evidence="1">
    <location>
        <begin position="198"/>
        <end position="208"/>
    </location>
</feature>
<dbReference type="Gene3D" id="2.30.30.140">
    <property type="match status" value="1"/>
</dbReference>
<dbReference type="SUPFAM" id="SSF63748">
    <property type="entry name" value="Tudor/PWWP/MBT"/>
    <property type="match status" value="1"/>
</dbReference>
<feature type="domain" description="PWWP" evidence="2">
    <location>
        <begin position="11"/>
        <end position="60"/>
    </location>
</feature>
<sequence length="217" mass="23118">MPGKSSDQFKAGDLVFAKMKGFPHWPARVPKRIPVFFFGTHQIFLKSSLPPENVVPYIGNKMKYGSGVRIKGFAEGMWEIQNTPGVGSKLKVTTPVKSASTSKITPAKSGSTTETTPAKSGSTSKATPAKTSNDMRRSSSAPRKPEHDSKPAAETETPAKTATRASSRLAPDKTTESKQTFTDVTETAVTARSRRAASRGSAGASAGSAEDRKEVRT</sequence>
<evidence type="ECO:0000256" key="1">
    <source>
        <dbReference type="SAM" id="MobiDB-lite"/>
    </source>
</evidence>
<dbReference type="PANTHER" id="PTHR12550:SF41">
    <property type="entry name" value="HEPATOMA-DERIVED GROWTH FACTOR"/>
    <property type="match status" value="1"/>
</dbReference>
<feature type="compositionally biased region" description="Polar residues" evidence="1">
    <location>
        <begin position="177"/>
        <end position="190"/>
    </location>
</feature>
<dbReference type="SMART" id="SM00293">
    <property type="entry name" value="PWWP"/>
    <property type="match status" value="1"/>
</dbReference>
<dbReference type="PANTHER" id="PTHR12550">
    <property type="entry name" value="HEPATOMA-DERIVED GROWTH FACTOR-RELATED"/>
    <property type="match status" value="1"/>
</dbReference>
<evidence type="ECO:0000259" key="2">
    <source>
        <dbReference type="PROSITE" id="PS50812"/>
    </source>
</evidence>